<gene>
    <name evidence="1" type="ORF">GLOINDRAFT_34133</name>
</gene>
<dbReference type="AlphaFoldDB" id="U9TT21"/>
<reference evidence="1" key="1">
    <citation type="submission" date="2013-07" db="EMBL/GenBank/DDBJ databases">
        <title>The genome of an arbuscular mycorrhizal fungus provides insights into the evolution of the oldest plant symbiosis.</title>
        <authorList>
            <consortium name="DOE Joint Genome Institute"/>
            <person name="Tisserant E."/>
            <person name="Malbreil M."/>
            <person name="Kuo A."/>
            <person name="Kohler A."/>
            <person name="Symeonidi A."/>
            <person name="Balestrini R."/>
            <person name="Charron P."/>
            <person name="Duensing N."/>
            <person name="Frei-dit-Frey N."/>
            <person name="Gianinazzi-Pearson V."/>
            <person name="Gilbert B."/>
            <person name="Handa Y."/>
            <person name="Hijri M."/>
            <person name="Kaul R."/>
            <person name="Kawaguchi M."/>
            <person name="Krajinski F."/>
            <person name="Lammers P."/>
            <person name="Lapierre D."/>
            <person name="Masclaux F.G."/>
            <person name="Murat C."/>
            <person name="Morin E."/>
            <person name="Ndikumana S."/>
            <person name="Pagni M."/>
            <person name="Petitpierre D."/>
            <person name="Requena N."/>
            <person name="Rosikiewicz P."/>
            <person name="Riley R."/>
            <person name="Saito K."/>
            <person name="San Clemente H."/>
            <person name="Shapiro H."/>
            <person name="van Tuinen D."/>
            <person name="Becard G."/>
            <person name="Bonfante P."/>
            <person name="Paszkowski U."/>
            <person name="Shachar-Hill Y."/>
            <person name="Young J.P."/>
            <person name="Sanders I.R."/>
            <person name="Henrissat B."/>
            <person name="Rensing S.A."/>
            <person name="Grigoriev I.V."/>
            <person name="Corradi N."/>
            <person name="Roux C."/>
            <person name="Martin F."/>
        </authorList>
    </citation>
    <scope>NUCLEOTIDE SEQUENCE</scope>
    <source>
        <strain evidence="1">DAOM 197198</strain>
    </source>
</reference>
<evidence type="ECO:0000313" key="1">
    <source>
        <dbReference type="EMBL" id="ESA06476.1"/>
    </source>
</evidence>
<accession>U9TT21</accession>
<dbReference type="HOGENOM" id="CLU_2455908_0_0_1"/>
<proteinExistence type="predicted"/>
<protein>
    <submittedName>
        <fullName evidence="1">Uncharacterized protein</fullName>
    </submittedName>
</protein>
<sequence>MVLSSLKNISGSHREVRLDSCSLTHYSLTLSYSSVCSSACSRLHPVMIPGSLQREFLAAGRFTLVYFHFIAQNQGDGFCELCKFGRYSG</sequence>
<organism evidence="1">
    <name type="scientific">Rhizophagus irregularis (strain DAOM 181602 / DAOM 197198 / MUCL 43194)</name>
    <name type="common">Arbuscular mycorrhizal fungus</name>
    <name type="synonym">Glomus intraradices</name>
    <dbReference type="NCBI Taxonomy" id="747089"/>
    <lineage>
        <taxon>Eukaryota</taxon>
        <taxon>Fungi</taxon>
        <taxon>Fungi incertae sedis</taxon>
        <taxon>Mucoromycota</taxon>
        <taxon>Glomeromycotina</taxon>
        <taxon>Glomeromycetes</taxon>
        <taxon>Glomerales</taxon>
        <taxon>Glomeraceae</taxon>
        <taxon>Rhizophagus</taxon>
    </lineage>
</organism>
<dbReference type="EMBL" id="KI291578">
    <property type="protein sequence ID" value="ESA06476.1"/>
    <property type="molecule type" value="Genomic_DNA"/>
</dbReference>
<name>U9TT21_RHIID</name>